<evidence type="ECO:0000313" key="3">
    <source>
        <dbReference type="Proteomes" id="UP000284842"/>
    </source>
</evidence>
<dbReference type="Proteomes" id="UP000284842">
    <property type="component" value="Unassembled WGS sequence"/>
</dbReference>
<dbReference type="EMBL" id="NHTK01005545">
    <property type="protein sequence ID" value="PPQ76679.1"/>
    <property type="molecule type" value="Genomic_DNA"/>
</dbReference>
<dbReference type="AlphaFoldDB" id="A0A409WDW8"/>
<comment type="caution">
    <text evidence="2">The sequence shown here is derived from an EMBL/GenBank/DDBJ whole genome shotgun (WGS) entry which is preliminary data.</text>
</comment>
<proteinExistence type="predicted"/>
<evidence type="ECO:0000313" key="2">
    <source>
        <dbReference type="EMBL" id="PPQ76679.1"/>
    </source>
</evidence>
<reference evidence="2 3" key="1">
    <citation type="journal article" date="2018" name="Evol. Lett.">
        <title>Horizontal gene cluster transfer increased hallucinogenic mushroom diversity.</title>
        <authorList>
            <person name="Reynolds H.T."/>
            <person name="Vijayakumar V."/>
            <person name="Gluck-Thaler E."/>
            <person name="Korotkin H.B."/>
            <person name="Matheny P.B."/>
            <person name="Slot J.C."/>
        </authorList>
    </citation>
    <scope>NUCLEOTIDE SEQUENCE [LARGE SCALE GENOMIC DNA]</scope>
    <source>
        <strain evidence="2 3">2629</strain>
    </source>
</reference>
<gene>
    <name evidence="2" type="ORF">CVT24_012256</name>
</gene>
<accession>A0A409WDW8</accession>
<dbReference type="InParanoid" id="A0A409WDW8"/>
<evidence type="ECO:0000256" key="1">
    <source>
        <dbReference type="SAM" id="MobiDB-lite"/>
    </source>
</evidence>
<sequence>MDVIDTYVQDMIKGGAGLTTFTNTQESAITILDTSVKHSNNTQYNATNSSVHLGKSQLHITPYGLQLYSDLLGRIEEAWVRKSSLEFDLAQTDSAQDSELNALLQNQLHETIRILDKFALQLAEFGLAPDRMPALQENVAAYFMDKYGQRQLYAAVLGPLEQLWQERLLRERELRSIWINNDPDYKAIVEDYLQQVIQQLPNLAKQLVEFGPPPDGVSGPQGDLAAYVESQPWLESPQNTVSESESVIAPQRATSAEAPAFTGGPSSATVTSSLSGSKRSRVRHFFARLLFWKKRGAA</sequence>
<protein>
    <submittedName>
        <fullName evidence="2">Uncharacterized protein</fullName>
    </submittedName>
</protein>
<feature type="region of interest" description="Disordered" evidence="1">
    <location>
        <begin position="254"/>
        <end position="274"/>
    </location>
</feature>
<keyword evidence="3" id="KW-1185">Reference proteome</keyword>
<organism evidence="2 3">
    <name type="scientific">Panaeolus cyanescens</name>
    <dbReference type="NCBI Taxonomy" id="181874"/>
    <lineage>
        <taxon>Eukaryota</taxon>
        <taxon>Fungi</taxon>
        <taxon>Dikarya</taxon>
        <taxon>Basidiomycota</taxon>
        <taxon>Agaricomycotina</taxon>
        <taxon>Agaricomycetes</taxon>
        <taxon>Agaricomycetidae</taxon>
        <taxon>Agaricales</taxon>
        <taxon>Agaricineae</taxon>
        <taxon>Galeropsidaceae</taxon>
        <taxon>Panaeolus</taxon>
    </lineage>
</organism>
<name>A0A409WDW8_9AGAR</name>